<evidence type="ECO:0000313" key="2">
    <source>
        <dbReference type="EMBL" id="OLP94365.1"/>
    </source>
</evidence>
<accession>A0A1Q9DGT4</accession>
<dbReference type="Proteomes" id="UP000186817">
    <property type="component" value="Unassembled WGS sequence"/>
</dbReference>
<dbReference type="OrthoDB" id="10397633at2759"/>
<feature type="region of interest" description="Disordered" evidence="1">
    <location>
        <begin position="143"/>
        <end position="235"/>
    </location>
</feature>
<keyword evidence="3" id="KW-1185">Reference proteome</keyword>
<reference evidence="2 3" key="1">
    <citation type="submission" date="2016-02" db="EMBL/GenBank/DDBJ databases">
        <title>Genome analysis of coral dinoflagellate symbionts highlights evolutionary adaptations to a symbiotic lifestyle.</title>
        <authorList>
            <person name="Aranda M."/>
            <person name="Li Y."/>
            <person name="Liew Y.J."/>
            <person name="Baumgarten S."/>
            <person name="Simakov O."/>
            <person name="Wilson M."/>
            <person name="Piel J."/>
            <person name="Ashoor H."/>
            <person name="Bougouffa S."/>
            <person name="Bajic V.B."/>
            <person name="Ryu T."/>
            <person name="Ravasi T."/>
            <person name="Bayer T."/>
            <person name="Micklem G."/>
            <person name="Kim H."/>
            <person name="Bhak J."/>
            <person name="Lajeunesse T.C."/>
            <person name="Voolstra C.R."/>
        </authorList>
    </citation>
    <scope>NUCLEOTIDE SEQUENCE [LARGE SCALE GENOMIC DNA]</scope>
    <source>
        <strain evidence="2 3">CCMP2467</strain>
    </source>
</reference>
<proteinExistence type="predicted"/>
<dbReference type="EMBL" id="LSRX01000546">
    <property type="protein sequence ID" value="OLP94365.1"/>
    <property type="molecule type" value="Genomic_DNA"/>
</dbReference>
<comment type="caution">
    <text evidence="2">The sequence shown here is derived from an EMBL/GenBank/DDBJ whole genome shotgun (WGS) entry which is preliminary data.</text>
</comment>
<evidence type="ECO:0000313" key="3">
    <source>
        <dbReference type="Proteomes" id="UP000186817"/>
    </source>
</evidence>
<sequence>MDRHLRVLLEDDDMLRSLEGKDFDDPTAQAALRLYQDSMCYGRPGGNVDKLAFQAVMRDDAAALRNLIRHGLDLETTNAGGQTLLQLAQERGKDVCAQAGSLAEGGGAAMRAQEKAESSTEHLRASHAPLVSPVFLRTPQCVRKEKGEPPPSPRPFFGTPPPLPVDEAAPNRLPLPSPAGTIVEETTRAPSRPASGDAEEPAPASDTFGLATPSSPSAGKARKASSPAPGGPQFAGGIDVEAIGNFFRQASAEADAKGYASAHCFRAAVAARASRAGGKDIAARLQSGEWPSEAGLHFFAAELGGSLLITSIFAEEKVLFGHGPIRVHVLHGLTEPDPDGHSSGHFELLQS</sequence>
<dbReference type="AlphaFoldDB" id="A0A1Q9DGT4"/>
<protein>
    <submittedName>
        <fullName evidence="2">Uncharacterized protein</fullName>
    </submittedName>
</protein>
<feature type="compositionally biased region" description="Pro residues" evidence="1">
    <location>
        <begin position="149"/>
        <end position="164"/>
    </location>
</feature>
<evidence type="ECO:0000256" key="1">
    <source>
        <dbReference type="SAM" id="MobiDB-lite"/>
    </source>
</evidence>
<organism evidence="2 3">
    <name type="scientific">Symbiodinium microadriaticum</name>
    <name type="common">Dinoflagellate</name>
    <name type="synonym">Zooxanthella microadriatica</name>
    <dbReference type="NCBI Taxonomy" id="2951"/>
    <lineage>
        <taxon>Eukaryota</taxon>
        <taxon>Sar</taxon>
        <taxon>Alveolata</taxon>
        <taxon>Dinophyceae</taxon>
        <taxon>Suessiales</taxon>
        <taxon>Symbiodiniaceae</taxon>
        <taxon>Symbiodinium</taxon>
    </lineage>
</organism>
<gene>
    <name evidence="2" type="ORF">AK812_SmicGene23631</name>
</gene>
<name>A0A1Q9DGT4_SYMMI</name>